<evidence type="ECO:0000313" key="2">
    <source>
        <dbReference type="Proteomes" id="UP000248827"/>
    </source>
</evidence>
<dbReference type="Proteomes" id="UP000248827">
    <property type="component" value="Unassembled WGS sequence"/>
</dbReference>
<comment type="caution">
    <text evidence="1">The sequence shown here is derived from an EMBL/GenBank/DDBJ whole genome shotgun (WGS) entry which is preliminary data.</text>
</comment>
<sequence>MGGELYYKGQIVEEALEQIGVKAVKEDENFTTHNSPTLYALGFSTNQLAPLRTYHNIKVWKAKVLSKGAFILKELDNQFERVSTIPENAFDSFFKEYMSAKEAVLVFLHRRHPCSNVHRRYDCGLGTYPLGRIGENLRADR</sequence>
<dbReference type="EMBL" id="QLLI01000016">
    <property type="protein sequence ID" value="RAI88118.1"/>
    <property type="molecule type" value="Genomic_DNA"/>
</dbReference>
<keyword evidence="2" id="KW-1185">Reference proteome</keyword>
<name>A0ABX9BDT3_9BACL</name>
<evidence type="ECO:0000313" key="1">
    <source>
        <dbReference type="EMBL" id="RAI88118.1"/>
    </source>
</evidence>
<gene>
    <name evidence="1" type="ORF">DET54_1166</name>
</gene>
<proteinExistence type="predicted"/>
<organism evidence="1 2">
    <name type="scientific">Paenibacillus pabuli</name>
    <dbReference type="NCBI Taxonomy" id="1472"/>
    <lineage>
        <taxon>Bacteria</taxon>
        <taxon>Bacillati</taxon>
        <taxon>Bacillota</taxon>
        <taxon>Bacilli</taxon>
        <taxon>Bacillales</taxon>
        <taxon>Paenibacillaceae</taxon>
        <taxon>Paenibacillus</taxon>
    </lineage>
</organism>
<accession>A0ABX9BDT3</accession>
<reference evidence="1 2" key="1">
    <citation type="submission" date="2018-06" db="EMBL/GenBank/DDBJ databases">
        <title>Freshwater and sediment microbial communities from various areas in North America, analyzing microbe dynamics in response to fracking.</title>
        <authorList>
            <person name="Lamendella R."/>
        </authorList>
    </citation>
    <scope>NUCLEOTIDE SEQUENCE [LARGE SCALE GENOMIC DNA]</scope>
    <source>
        <strain evidence="1 2">NG-13</strain>
    </source>
</reference>
<protein>
    <submittedName>
        <fullName evidence="1">Uncharacterized protein</fullName>
    </submittedName>
</protein>